<evidence type="ECO:0000256" key="1">
    <source>
        <dbReference type="SAM" id="MobiDB-lite"/>
    </source>
</evidence>
<keyword evidence="4" id="KW-1185">Reference proteome</keyword>
<comment type="caution">
    <text evidence="3">The sequence shown here is derived from an EMBL/GenBank/DDBJ whole genome shotgun (WGS) entry which is preliminary data.</text>
</comment>
<organism evidence="3 4">
    <name type="scientific">Molorchus minor</name>
    <dbReference type="NCBI Taxonomy" id="1323400"/>
    <lineage>
        <taxon>Eukaryota</taxon>
        <taxon>Metazoa</taxon>
        <taxon>Ecdysozoa</taxon>
        <taxon>Arthropoda</taxon>
        <taxon>Hexapoda</taxon>
        <taxon>Insecta</taxon>
        <taxon>Pterygota</taxon>
        <taxon>Neoptera</taxon>
        <taxon>Endopterygota</taxon>
        <taxon>Coleoptera</taxon>
        <taxon>Polyphaga</taxon>
        <taxon>Cucujiformia</taxon>
        <taxon>Chrysomeloidea</taxon>
        <taxon>Cerambycidae</taxon>
        <taxon>Lamiinae</taxon>
        <taxon>Monochamini</taxon>
        <taxon>Molorchus</taxon>
    </lineage>
</organism>
<dbReference type="Pfam" id="PF12510">
    <property type="entry name" value="Smoothelin"/>
    <property type="match status" value="1"/>
</dbReference>
<feature type="compositionally biased region" description="Low complexity" evidence="1">
    <location>
        <begin position="408"/>
        <end position="424"/>
    </location>
</feature>
<feature type="region of interest" description="Disordered" evidence="1">
    <location>
        <begin position="185"/>
        <end position="325"/>
    </location>
</feature>
<sequence length="577" mass="64597">MSADATNEVSSILDEDVLRKMWQETEDFGAKKEIRSHMYKLREQRLKEFYNNGEVSSQIRTTTTSGGKSCDAPKHADSLADDSFLSLKSKEIRDSESPTRDVSYKITDKRDDKGWQVVTTNERSADGKTHITEQLATTSGSQKIEGGKVDYAAKNQQTASVYKDGDEKNFTKSVGAQSNTVIQQQAVGGDENSNFKTSSTKTSSSSRVVTEHKSTTDDLQPIPSTADPNSALVSRKVYTDNIPSDLKKHPGFVEGRTKVTRETKTMPDGSTVTTTRYEVRGESTSQSSVNHQHSAKVSSSSEQKSSYSTKKQVHSSDQRSDANAIDYVTDRSDYVIAKDQAQDVGSTKKNQRFTDEFVDTRIIRSQNERTDQRRHQEQKVNVAEESKNIVGHHVEVGVSQNQVVSSQNQIVEEQHSQQQQKNQEVISEKNRKKKTRGMEEMQRSIQVIKDGNDANTRELIPVEEDRTTRISTIMSQPVENSTRTSTTTIVRGKQDSRDNRKIVSDQFINVERQHEKDTREIIETAASPTKKPAVKPIDSSPERKNPISQGTTQRTFASSSPQRRSRTLRATGETSAD</sequence>
<dbReference type="InterPro" id="IPR022189">
    <property type="entry name" value="SMTN"/>
</dbReference>
<proteinExistence type="predicted"/>
<accession>A0ABQ9J546</accession>
<gene>
    <name evidence="3" type="ORF">NQ317_001701</name>
</gene>
<dbReference type="EMBL" id="JAPWTJ010001311">
    <property type="protein sequence ID" value="KAJ8972681.1"/>
    <property type="molecule type" value="Genomic_DNA"/>
</dbReference>
<evidence type="ECO:0000259" key="2">
    <source>
        <dbReference type="Pfam" id="PF12510"/>
    </source>
</evidence>
<feature type="compositionally biased region" description="Polar residues" evidence="1">
    <location>
        <begin position="222"/>
        <end position="232"/>
    </location>
</feature>
<name>A0ABQ9J546_9CUCU</name>
<evidence type="ECO:0000313" key="4">
    <source>
        <dbReference type="Proteomes" id="UP001162164"/>
    </source>
</evidence>
<feature type="region of interest" description="Disordered" evidence="1">
    <location>
        <begin position="477"/>
        <end position="497"/>
    </location>
</feature>
<protein>
    <recommendedName>
        <fullName evidence="2">Smoothelin domain-containing protein</fullName>
    </recommendedName>
</protein>
<feature type="domain" description="Smoothelin" evidence="2">
    <location>
        <begin position="2"/>
        <end position="44"/>
    </location>
</feature>
<feature type="compositionally biased region" description="Polar residues" evidence="1">
    <location>
        <begin position="185"/>
        <end position="195"/>
    </location>
</feature>
<feature type="compositionally biased region" description="Polar residues" evidence="1">
    <location>
        <begin position="268"/>
        <end position="292"/>
    </location>
</feature>
<dbReference type="Proteomes" id="UP001162164">
    <property type="component" value="Unassembled WGS sequence"/>
</dbReference>
<feature type="region of interest" description="Disordered" evidence="1">
    <location>
        <begin position="514"/>
        <end position="577"/>
    </location>
</feature>
<reference evidence="3" key="1">
    <citation type="journal article" date="2023" name="Insect Mol. Biol.">
        <title>Genome sequencing provides insights into the evolution of gene families encoding plant cell wall-degrading enzymes in longhorned beetles.</title>
        <authorList>
            <person name="Shin N.R."/>
            <person name="Okamura Y."/>
            <person name="Kirsch R."/>
            <person name="Pauchet Y."/>
        </authorList>
    </citation>
    <scope>NUCLEOTIDE SEQUENCE</scope>
    <source>
        <strain evidence="3">MMC_N1</strain>
    </source>
</reference>
<feature type="region of interest" description="Disordered" evidence="1">
    <location>
        <begin position="408"/>
        <end position="440"/>
    </location>
</feature>
<feature type="compositionally biased region" description="Basic and acidic residues" evidence="1">
    <location>
        <begin position="255"/>
        <end position="265"/>
    </location>
</feature>
<feature type="compositionally biased region" description="Low complexity" evidence="1">
    <location>
        <begin position="196"/>
        <end position="206"/>
    </location>
</feature>
<feature type="compositionally biased region" description="Polar residues" evidence="1">
    <location>
        <begin position="477"/>
        <end position="489"/>
    </location>
</feature>
<evidence type="ECO:0000313" key="3">
    <source>
        <dbReference type="EMBL" id="KAJ8972681.1"/>
    </source>
</evidence>
<feature type="compositionally biased region" description="Low complexity" evidence="1">
    <location>
        <begin position="295"/>
        <end position="310"/>
    </location>
</feature>
<feature type="compositionally biased region" description="Polar residues" evidence="1">
    <location>
        <begin position="546"/>
        <end position="562"/>
    </location>
</feature>